<name>A0A4C1TFC9_EUMVA</name>
<gene>
    <name evidence="1" type="ORF">EVAR_69564_1</name>
</gene>
<sequence>MRTLPSGGCVGMYPTAGTRKMVTGAHVFYIEELMASSGLGKNKSVTGLPKTHIRMAVLVITEHCTFRNHARRLGLSYEDFCRSCHSEEGGETMLHLFNTCRVFEDHRVRLLQGGTCNDLSELSTISLGALVSFVSGSG</sequence>
<dbReference type="OrthoDB" id="7489828at2759"/>
<dbReference type="AlphaFoldDB" id="A0A4C1TFC9"/>
<proteinExistence type="predicted"/>
<organism evidence="1 2">
    <name type="scientific">Eumeta variegata</name>
    <name type="common">Bagworm moth</name>
    <name type="synonym">Eumeta japonica</name>
    <dbReference type="NCBI Taxonomy" id="151549"/>
    <lineage>
        <taxon>Eukaryota</taxon>
        <taxon>Metazoa</taxon>
        <taxon>Ecdysozoa</taxon>
        <taxon>Arthropoda</taxon>
        <taxon>Hexapoda</taxon>
        <taxon>Insecta</taxon>
        <taxon>Pterygota</taxon>
        <taxon>Neoptera</taxon>
        <taxon>Endopterygota</taxon>
        <taxon>Lepidoptera</taxon>
        <taxon>Glossata</taxon>
        <taxon>Ditrysia</taxon>
        <taxon>Tineoidea</taxon>
        <taxon>Psychidae</taxon>
        <taxon>Oiketicinae</taxon>
        <taxon>Eumeta</taxon>
    </lineage>
</organism>
<evidence type="ECO:0000313" key="1">
    <source>
        <dbReference type="EMBL" id="GBP12117.1"/>
    </source>
</evidence>
<evidence type="ECO:0000313" key="2">
    <source>
        <dbReference type="Proteomes" id="UP000299102"/>
    </source>
</evidence>
<keyword evidence="2" id="KW-1185">Reference proteome</keyword>
<dbReference type="Proteomes" id="UP000299102">
    <property type="component" value="Unassembled WGS sequence"/>
</dbReference>
<accession>A0A4C1TFC9</accession>
<protein>
    <recommendedName>
        <fullName evidence="3">Reverse transcriptase zinc-binding domain-containing protein</fullName>
    </recommendedName>
</protein>
<dbReference type="EMBL" id="BGZK01005015">
    <property type="protein sequence ID" value="GBP12117.1"/>
    <property type="molecule type" value="Genomic_DNA"/>
</dbReference>
<reference evidence="1 2" key="1">
    <citation type="journal article" date="2019" name="Commun. Biol.">
        <title>The bagworm genome reveals a unique fibroin gene that provides high tensile strength.</title>
        <authorList>
            <person name="Kono N."/>
            <person name="Nakamura H."/>
            <person name="Ohtoshi R."/>
            <person name="Tomita M."/>
            <person name="Numata K."/>
            <person name="Arakawa K."/>
        </authorList>
    </citation>
    <scope>NUCLEOTIDE SEQUENCE [LARGE SCALE GENOMIC DNA]</scope>
</reference>
<comment type="caution">
    <text evidence="1">The sequence shown here is derived from an EMBL/GenBank/DDBJ whole genome shotgun (WGS) entry which is preliminary data.</text>
</comment>
<evidence type="ECO:0008006" key="3">
    <source>
        <dbReference type="Google" id="ProtNLM"/>
    </source>
</evidence>